<dbReference type="InterPro" id="IPR009057">
    <property type="entry name" value="Homeodomain-like_sf"/>
</dbReference>
<keyword evidence="5" id="KW-0560">Oxidoreductase</keyword>
<evidence type="ECO:0000259" key="4">
    <source>
        <dbReference type="PROSITE" id="PS01124"/>
    </source>
</evidence>
<dbReference type="PRINTS" id="PR00032">
    <property type="entry name" value="HTHARAC"/>
</dbReference>
<dbReference type="GO" id="GO:0000976">
    <property type="term" value="F:transcription cis-regulatory region binding"/>
    <property type="evidence" value="ECO:0007669"/>
    <property type="project" value="TreeGrafter"/>
</dbReference>
<dbReference type="PANTHER" id="PTHR47894:SF1">
    <property type="entry name" value="HTH-TYPE TRANSCRIPTIONAL REGULATOR VQSM"/>
    <property type="match status" value="1"/>
</dbReference>
<organism evidence="5 6">
    <name type="scientific">Nostoc minutum NIES-26</name>
    <dbReference type="NCBI Taxonomy" id="1844469"/>
    <lineage>
        <taxon>Bacteria</taxon>
        <taxon>Bacillati</taxon>
        <taxon>Cyanobacteriota</taxon>
        <taxon>Cyanophyceae</taxon>
        <taxon>Nostocales</taxon>
        <taxon>Nostocaceae</taxon>
        <taxon>Nostoc</taxon>
    </lineage>
</organism>
<dbReference type="GO" id="GO:0005829">
    <property type="term" value="C:cytosol"/>
    <property type="evidence" value="ECO:0007669"/>
    <property type="project" value="TreeGrafter"/>
</dbReference>
<dbReference type="GO" id="GO:0003700">
    <property type="term" value="F:DNA-binding transcription factor activity"/>
    <property type="evidence" value="ECO:0007669"/>
    <property type="project" value="InterPro"/>
</dbReference>
<dbReference type="Proteomes" id="UP000252107">
    <property type="component" value="Unassembled WGS sequence"/>
</dbReference>
<evidence type="ECO:0000256" key="1">
    <source>
        <dbReference type="ARBA" id="ARBA00023015"/>
    </source>
</evidence>
<accession>A0A367QPT0</accession>
<protein>
    <submittedName>
        <fullName evidence="5">FAD-binding monooxygenase</fullName>
    </submittedName>
</protein>
<dbReference type="Gene3D" id="1.10.10.60">
    <property type="entry name" value="Homeodomain-like"/>
    <property type="match status" value="1"/>
</dbReference>
<dbReference type="EMBL" id="LXQD01000309">
    <property type="protein sequence ID" value="RCJ26177.1"/>
    <property type="molecule type" value="Genomic_DNA"/>
</dbReference>
<keyword evidence="2" id="KW-0238">DNA-binding</keyword>
<dbReference type="PANTHER" id="PTHR47894">
    <property type="entry name" value="HTH-TYPE TRANSCRIPTIONAL REGULATOR GADX"/>
    <property type="match status" value="1"/>
</dbReference>
<dbReference type="InterPro" id="IPR018060">
    <property type="entry name" value="HTH_AraC"/>
</dbReference>
<keyword evidence="6" id="KW-1185">Reference proteome</keyword>
<dbReference type="InterPro" id="IPR032687">
    <property type="entry name" value="AraC-type_N"/>
</dbReference>
<dbReference type="Pfam" id="PF12833">
    <property type="entry name" value="HTH_18"/>
    <property type="match status" value="1"/>
</dbReference>
<evidence type="ECO:0000313" key="6">
    <source>
        <dbReference type="Proteomes" id="UP000252107"/>
    </source>
</evidence>
<name>A0A367QPT0_9NOSO</name>
<comment type="caution">
    <text evidence="5">The sequence shown here is derived from an EMBL/GenBank/DDBJ whole genome shotgun (WGS) entry which is preliminary data.</text>
</comment>
<dbReference type="SMART" id="SM00342">
    <property type="entry name" value="HTH_ARAC"/>
    <property type="match status" value="1"/>
</dbReference>
<keyword evidence="1" id="KW-0805">Transcription regulation</keyword>
<dbReference type="PROSITE" id="PS01124">
    <property type="entry name" value="HTH_ARAC_FAMILY_2"/>
    <property type="match status" value="1"/>
</dbReference>
<evidence type="ECO:0000313" key="5">
    <source>
        <dbReference type="EMBL" id="RCJ26177.1"/>
    </source>
</evidence>
<dbReference type="SUPFAM" id="SSF46689">
    <property type="entry name" value="Homeodomain-like"/>
    <property type="match status" value="1"/>
</dbReference>
<feature type="domain" description="HTH araC/xylS-type" evidence="4">
    <location>
        <begin position="233"/>
        <end position="331"/>
    </location>
</feature>
<evidence type="ECO:0000256" key="2">
    <source>
        <dbReference type="ARBA" id="ARBA00023125"/>
    </source>
</evidence>
<evidence type="ECO:0000256" key="3">
    <source>
        <dbReference type="ARBA" id="ARBA00023163"/>
    </source>
</evidence>
<dbReference type="InterPro" id="IPR020449">
    <property type="entry name" value="Tscrpt_reg_AraC-type_HTH"/>
</dbReference>
<keyword evidence="3" id="KW-0804">Transcription</keyword>
<dbReference type="Pfam" id="PF12625">
    <property type="entry name" value="Arabinose_bd"/>
    <property type="match status" value="1"/>
</dbReference>
<dbReference type="GO" id="GO:0004497">
    <property type="term" value="F:monooxygenase activity"/>
    <property type="evidence" value="ECO:0007669"/>
    <property type="project" value="UniProtKB-KW"/>
</dbReference>
<reference evidence="5" key="1">
    <citation type="submission" date="2016-04" db="EMBL/GenBank/DDBJ databases">
        <authorList>
            <person name="Tabuchi Yagui T.R."/>
        </authorList>
    </citation>
    <scope>NUCLEOTIDE SEQUENCE [LARGE SCALE GENOMIC DNA]</scope>
    <source>
        <strain evidence="5">NIES-26</strain>
    </source>
</reference>
<gene>
    <name evidence="5" type="ORF">A6770_26555</name>
</gene>
<keyword evidence="5" id="KW-0503">Monooxygenase</keyword>
<dbReference type="AlphaFoldDB" id="A0A367QPT0"/>
<proteinExistence type="predicted"/>
<sequence length="338" mass="38136">MFHTVSIKFVQGIFNAARGVNLQPEALLAAIGLDASILENADARISREQYYALWQEIVHQSGDRYIGLHLSEFNVPATWDILGYVINSCTDVAEALSRIVRYSELLHTGLKFFLKTEDNVTQLTSITFGLPQPPVVCVQWGLASIVVAVRRITGLDWVPIQVNFPISTPEDISAYRCLFRALLEFNQPTAEILFDVAFLGQPVLKSDPGLCSILDRYAEDLLARLPQNETLVDRVLQLISEGLRTSNPSLEAIAHRLGYTPRTLQRQLKKAGTSYQELLDQMRQQLSIYYLQERHIAICEVAFLLGFSETSAFYHAFKRWTGTTPGEYRRSVHLSFPA</sequence>